<keyword evidence="1" id="KW-0472">Membrane</keyword>
<evidence type="ECO:0000256" key="1">
    <source>
        <dbReference type="SAM" id="Phobius"/>
    </source>
</evidence>
<evidence type="ECO:0000259" key="2">
    <source>
        <dbReference type="Pfam" id="PF20152"/>
    </source>
</evidence>
<evidence type="ECO:0000313" key="4">
    <source>
        <dbReference type="Proteomes" id="UP000250043"/>
    </source>
</evidence>
<feature type="domain" description="DUF6534" evidence="2">
    <location>
        <begin position="69"/>
        <end position="153"/>
    </location>
</feature>
<accession>A0A8E2DP63</accession>
<feature type="transmembrane region" description="Helical" evidence="1">
    <location>
        <begin position="12"/>
        <end position="40"/>
    </location>
</feature>
<dbReference type="PANTHER" id="PTHR40465">
    <property type="entry name" value="CHROMOSOME 1, WHOLE GENOME SHOTGUN SEQUENCE"/>
    <property type="match status" value="1"/>
</dbReference>
<feature type="transmembrane region" description="Helical" evidence="1">
    <location>
        <begin position="104"/>
        <end position="124"/>
    </location>
</feature>
<feature type="transmembrane region" description="Helical" evidence="1">
    <location>
        <begin position="60"/>
        <end position="83"/>
    </location>
</feature>
<keyword evidence="1" id="KW-0812">Transmembrane</keyword>
<dbReference type="Pfam" id="PF20152">
    <property type="entry name" value="DUF6534"/>
    <property type="match status" value="1"/>
</dbReference>
<reference evidence="3 4" key="1">
    <citation type="submission" date="2016-07" db="EMBL/GenBank/DDBJ databases">
        <title>Draft genome of the white-rot fungus Obba rivulosa 3A-2.</title>
        <authorList>
            <consortium name="DOE Joint Genome Institute"/>
            <person name="Miettinen O."/>
            <person name="Riley R."/>
            <person name="Acob R."/>
            <person name="Barry K."/>
            <person name="Cullen D."/>
            <person name="De Vries R."/>
            <person name="Hainaut M."/>
            <person name="Hatakka A."/>
            <person name="Henrissat B."/>
            <person name="Hilden K."/>
            <person name="Kuo R."/>
            <person name="Labutti K."/>
            <person name="Lipzen A."/>
            <person name="Makela M.R."/>
            <person name="Sandor L."/>
            <person name="Spatafora J.W."/>
            <person name="Grigoriev I.V."/>
            <person name="Hibbett D.S."/>
        </authorList>
    </citation>
    <scope>NUCLEOTIDE SEQUENCE [LARGE SCALE GENOMIC DNA]</scope>
    <source>
        <strain evidence="3 4">3A-2</strain>
    </source>
</reference>
<sequence length="225" mass="24093">MTATSGAMDLDSTVGALLIGVVITAVSLSASAAVGGFMVFLIKGEGLDSLEEFHSIATPYYIGAVFSVPADILLAGSQVVMLWRLRTGFKRTDTVMRTLMLYSINTGVLTRVVAAAGLITFALMPNSFVYVSIYHTNCKLNLNALLATYNTRSELREVLAPQGDIVTIPIAAATRFAGPNLHHVHNRRPAHHERIIEISVVTFMEMKADLTPGSPGSKTRSSGLA</sequence>
<dbReference type="Proteomes" id="UP000250043">
    <property type="component" value="Unassembled WGS sequence"/>
</dbReference>
<organism evidence="3 4">
    <name type="scientific">Obba rivulosa</name>
    <dbReference type="NCBI Taxonomy" id="1052685"/>
    <lineage>
        <taxon>Eukaryota</taxon>
        <taxon>Fungi</taxon>
        <taxon>Dikarya</taxon>
        <taxon>Basidiomycota</taxon>
        <taxon>Agaricomycotina</taxon>
        <taxon>Agaricomycetes</taxon>
        <taxon>Polyporales</taxon>
        <taxon>Gelatoporiaceae</taxon>
        <taxon>Obba</taxon>
    </lineage>
</organism>
<dbReference type="AlphaFoldDB" id="A0A8E2DP63"/>
<gene>
    <name evidence="3" type="ORF">OBBRIDRAFT_885707</name>
</gene>
<dbReference type="OrthoDB" id="2671071at2759"/>
<dbReference type="PANTHER" id="PTHR40465:SF1">
    <property type="entry name" value="DUF6534 DOMAIN-CONTAINING PROTEIN"/>
    <property type="match status" value="1"/>
</dbReference>
<evidence type="ECO:0000313" key="3">
    <source>
        <dbReference type="EMBL" id="OCH93192.1"/>
    </source>
</evidence>
<keyword evidence="1" id="KW-1133">Transmembrane helix</keyword>
<proteinExistence type="predicted"/>
<dbReference type="InterPro" id="IPR045339">
    <property type="entry name" value="DUF6534"/>
</dbReference>
<name>A0A8E2DP63_9APHY</name>
<protein>
    <recommendedName>
        <fullName evidence="2">DUF6534 domain-containing protein</fullName>
    </recommendedName>
</protein>
<keyword evidence="4" id="KW-1185">Reference proteome</keyword>
<dbReference type="EMBL" id="KV722358">
    <property type="protein sequence ID" value="OCH93192.1"/>
    <property type="molecule type" value="Genomic_DNA"/>
</dbReference>